<sequence precursor="true">MCQLRKGKSGGLALTMAVLLFFTCCVLSHAAEGDDLAADIRKLVSQGPDSDSRELSGTIENRLRSNPSLAVKLLVPRLKDREASEQELAVTVWAVGLARDPETVDVLMELAALTRSELVMRNCYHALAAIGGERPGQFLLAAYDKTPRQDIRADLIDLLCQMGYEAALPRTEGILKKDFDEYYYESVFAFGKMGDKATPFLLGKIEDPDRNVRMHSIHVLGLWLMPLEAAQPLRDHYWKEPDPELRSLVLSSLERVSPDLRTLLAFFEEVVRKEKDPAPLKFARETIDGLERMKKALDVFAAAKRTAPGDFAAQYDRLYMSAGKTGDYGVLSATSSLDDEPKLKKLRERILQRNSDESFEDYQKVNRIILMNRLLKSGGQ</sequence>
<dbReference type="InterPro" id="IPR016024">
    <property type="entry name" value="ARM-type_fold"/>
</dbReference>
<dbReference type="RefSeq" id="WP_011697741.1">
    <property type="nucleotide sequence ID" value="NC_008554.1"/>
</dbReference>
<proteinExistence type="predicted"/>
<dbReference type="SUPFAM" id="SSF48371">
    <property type="entry name" value="ARM repeat"/>
    <property type="match status" value="1"/>
</dbReference>
<dbReference type="EMBL" id="CP000478">
    <property type="protein sequence ID" value="ABK16570.1"/>
    <property type="molecule type" value="Genomic_DNA"/>
</dbReference>
<name>A0LGL8_SYNFM</name>
<dbReference type="STRING" id="335543.Sfum_0873"/>
<keyword evidence="3" id="KW-1185">Reference proteome</keyword>
<keyword evidence="1" id="KW-0732">Signal</keyword>
<dbReference type="KEGG" id="sfu:Sfum_0873"/>
<protein>
    <recommendedName>
        <fullName evidence="4">PBS lyase HEAT domain protein repeat-containing protein</fullName>
    </recommendedName>
</protein>
<accession>A0LGL8</accession>
<dbReference type="Gene3D" id="1.25.10.10">
    <property type="entry name" value="Leucine-rich Repeat Variant"/>
    <property type="match status" value="2"/>
</dbReference>
<dbReference type="Pfam" id="PF13646">
    <property type="entry name" value="HEAT_2"/>
    <property type="match status" value="2"/>
</dbReference>
<dbReference type="HOGENOM" id="CLU_727456_0_0_7"/>
<feature type="signal peptide" evidence="1">
    <location>
        <begin position="1"/>
        <end position="30"/>
    </location>
</feature>
<evidence type="ECO:0000313" key="2">
    <source>
        <dbReference type="EMBL" id="ABK16570.1"/>
    </source>
</evidence>
<evidence type="ECO:0008006" key="4">
    <source>
        <dbReference type="Google" id="ProtNLM"/>
    </source>
</evidence>
<evidence type="ECO:0000256" key="1">
    <source>
        <dbReference type="SAM" id="SignalP"/>
    </source>
</evidence>
<organism evidence="2 3">
    <name type="scientific">Syntrophobacter fumaroxidans (strain DSM 10017 / MPOB)</name>
    <dbReference type="NCBI Taxonomy" id="335543"/>
    <lineage>
        <taxon>Bacteria</taxon>
        <taxon>Pseudomonadati</taxon>
        <taxon>Thermodesulfobacteriota</taxon>
        <taxon>Syntrophobacteria</taxon>
        <taxon>Syntrophobacterales</taxon>
        <taxon>Syntrophobacteraceae</taxon>
        <taxon>Syntrophobacter</taxon>
    </lineage>
</organism>
<dbReference type="InterPro" id="IPR011989">
    <property type="entry name" value="ARM-like"/>
</dbReference>
<evidence type="ECO:0000313" key="3">
    <source>
        <dbReference type="Proteomes" id="UP000001784"/>
    </source>
</evidence>
<gene>
    <name evidence="2" type="ordered locus">Sfum_0873</name>
</gene>
<dbReference type="eggNOG" id="COG1413">
    <property type="taxonomic scope" value="Bacteria"/>
</dbReference>
<dbReference type="OrthoDB" id="9793061at2"/>
<dbReference type="AlphaFoldDB" id="A0LGL8"/>
<reference evidence="2 3" key="1">
    <citation type="submission" date="2006-10" db="EMBL/GenBank/DDBJ databases">
        <title>Complete sequence of Syntrophobacter fumaroxidans MPOB.</title>
        <authorList>
            <consortium name="US DOE Joint Genome Institute"/>
            <person name="Copeland A."/>
            <person name="Lucas S."/>
            <person name="Lapidus A."/>
            <person name="Barry K."/>
            <person name="Detter J.C."/>
            <person name="Glavina del Rio T."/>
            <person name="Hammon N."/>
            <person name="Israni S."/>
            <person name="Pitluck S."/>
            <person name="Goltsman E.G."/>
            <person name="Martinez M."/>
            <person name="Schmutz J."/>
            <person name="Larimer F."/>
            <person name="Land M."/>
            <person name="Hauser L."/>
            <person name="Kyrpides N."/>
            <person name="Kim E."/>
            <person name="Boone D.R."/>
            <person name="Brockman F."/>
            <person name="Culley D."/>
            <person name="Ferry J."/>
            <person name="Gunsalus R."/>
            <person name="McInerney M.J."/>
            <person name="Morrison M."/>
            <person name="Plugge C."/>
            <person name="Rohlin L."/>
            <person name="Scholten J."/>
            <person name="Sieber J."/>
            <person name="Stams A.J.M."/>
            <person name="Worm P."/>
            <person name="Henstra A.M."/>
            <person name="Richardson P."/>
        </authorList>
    </citation>
    <scope>NUCLEOTIDE SEQUENCE [LARGE SCALE GENOMIC DNA]</scope>
    <source>
        <strain evidence="3">DSM 10017 / MPOB</strain>
    </source>
</reference>
<feature type="chain" id="PRO_5002626140" description="PBS lyase HEAT domain protein repeat-containing protein" evidence="1">
    <location>
        <begin position="31"/>
        <end position="380"/>
    </location>
</feature>
<dbReference type="InParanoid" id="A0LGL8"/>
<dbReference type="Proteomes" id="UP000001784">
    <property type="component" value="Chromosome"/>
</dbReference>